<dbReference type="EMBL" id="AZMM01001560">
    <property type="protein sequence ID" value="ETJ44425.1"/>
    <property type="molecule type" value="Genomic_DNA"/>
</dbReference>
<evidence type="ECO:0000313" key="1">
    <source>
        <dbReference type="EMBL" id="ETJ44425.1"/>
    </source>
</evidence>
<proteinExistence type="predicted"/>
<name>W1YRQ6_9ZZZZ</name>
<dbReference type="AlphaFoldDB" id="W1YRQ6"/>
<comment type="caution">
    <text evidence="1">The sequence shown here is derived from an EMBL/GenBank/DDBJ whole genome shotgun (WGS) entry which is preliminary data.</text>
</comment>
<accession>W1YRQ6</accession>
<reference evidence="1" key="1">
    <citation type="submission" date="2013-12" db="EMBL/GenBank/DDBJ databases">
        <title>A Varibaculum cambriense genome reconstructed from a premature infant gut community with otherwise low bacterial novelty that shifts toward anaerobic metabolism during the third week of life.</title>
        <authorList>
            <person name="Brown C.T."/>
            <person name="Sharon I."/>
            <person name="Thomas B.C."/>
            <person name="Castelle C.J."/>
            <person name="Morowitz M.J."/>
            <person name="Banfield J.F."/>
        </authorList>
    </citation>
    <scope>NUCLEOTIDE SEQUENCE</scope>
</reference>
<protein>
    <submittedName>
        <fullName evidence="1">Uncharacterized protein</fullName>
    </submittedName>
</protein>
<sequence length="188" mass="22401">MEPWQEKILTEIFHKDFLEDKEIIGRAFQEVCKPIEGKGDEQHKCIYNGVIEDKEDEFYCMFELELQIYSYQLTVFNDYLRLLVGKKTQYYLENKLITPMCKIEYSISENQEIYKVKALSKIEYEKYVGYNFEDGDSMEMTEVTDFIFDDNKYIRVINNLMNIAETGTFKGERLFEKKQKISAKDLGL</sequence>
<organism evidence="1">
    <name type="scientific">human gut metagenome</name>
    <dbReference type="NCBI Taxonomy" id="408170"/>
    <lineage>
        <taxon>unclassified sequences</taxon>
        <taxon>metagenomes</taxon>
        <taxon>organismal metagenomes</taxon>
    </lineage>
</organism>
<gene>
    <name evidence="1" type="ORF">Q604_UNBC01560G0001</name>
</gene>